<protein>
    <submittedName>
        <fullName evidence="1">Uncharacterized protein</fullName>
    </submittedName>
</protein>
<dbReference type="RefSeq" id="WP_309966841.1">
    <property type="nucleotide sequence ID" value="NZ_JAVDWH010000001.1"/>
</dbReference>
<gene>
    <name evidence="1" type="ORF">J2X11_000706</name>
</gene>
<organism evidence="1 2">
    <name type="scientific">Aeromicrobium panaciterrae</name>
    <dbReference type="NCBI Taxonomy" id="363861"/>
    <lineage>
        <taxon>Bacteria</taxon>
        <taxon>Bacillati</taxon>
        <taxon>Actinomycetota</taxon>
        <taxon>Actinomycetes</taxon>
        <taxon>Propionibacteriales</taxon>
        <taxon>Nocardioidaceae</taxon>
        <taxon>Aeromicrobium</taxon>
    </lineage>
</organism>
<evidence type="ECO:0000313" key="2">
    <source>
        <dbReference type="Proteomes" id="UP001257739"/>
    </source>
</evidence>
<comment type="caution">
    <text evidence="1">The sequence shown here is derived from an EMBL/GenBank/DDBJ whole genome shotgun (WGS) entry which is preliminary data.</text>
</comment>
<accession>A0ABU1UL17</accession>
<keyword evidence="2" id="KW-1185">Reference proteome</keyword>
<proteinExistence type="predicted"/>
<name>A0ABU1UL17_9ACTN</name>
<reference evidence="1 2" key="1">
    <citation type="submission" date="2023-07" db="EMBL/GenBank/DDBJ databases">
        <title>Sorghum-associated microbial communities from plants grown in Nebraska, USA.</title>
        <authorList>
            <person name="Schachtman D."/>
        </authorList>
    </citation>
    <scope>NUCLEOTIDE SEQUENCE [LARGE SCALE GENOMIC DNA]</scope>
    <source>
        <strain evidence="1 2">BE248</strain>
    </source>
</reference>
<sequence>MIGLTADRELRAAFAQRVGIEPSPVNGSHKRLSLVQELRM</sequence>
<dbReference type="Proteomes" id="UP001257739">
    <property type="component" value="Unassembled WGS sequence"/>
</dbReference>
<dbReference type="EMBL" id="JAVDWH010000001">
    <property type="protein sequence ID" value="MDR7085867.1"/>
    <property type="molecule type" value="Genomic_DNA"/>
</dbReference>
<evidence type="ECO:0000313" key="1">
    <source>
        <dbReference type="EMBL" id="MDR7085867.1"/>
    </source>
</evidence>